<keyword evidence="1" id="KW-0812">Transmembrane</keyword>
<gene>
    <name evidence="2" type="ORF">L596_017483</name>
</gene>
<feature type="transmembrane region" description="Helical" evidence="1">
    <location>
        <begin position="196"/>
        <end position="213"/>
    </location>
</feature>
<reference evidence="2 3" key="1">
    <citation type="journal article" date="2015" name="Genome Biol.">
        <title>Comparative genomics of Steinernema reveals deeply conserved gene regulatory networks.</title>
        <authorList>
            <person name="Dillman A.R."/>
            <person name="Macchietto M."/>
            <person name="Porter C.F."/>
            <person name="Rogers A."/>
            <person name="Williams B."/>
            <person name="Antoshechkin I."/>
            <person name="Lee M.M."/>
            <person name="Goodwin Z."/>
            <person name="Lu X."/>
            <person name="Lewis E.E."/>
            <person name="Goodrich-Blair H."/>
            <person name="Stock S.P."/>
            <person name="Adams B.J."/>
            <person name="Sternberg P.W."/>
            <person name="Mortazavi A."/>
        </authorList>
    </citation>
    <scope>NUCLEOTIDE SEQUENCE [LARGE SCALE GENOMIC DNA]</scope>
    <source>
        <strain evidence="2 3">ALL</strain>
    </source>
</reference>
<dbReference type="InterPro" id="IPR013783">
    <property type="entry name" value="Ig-like_fold"/>
</dbReference>
<dbReference type="SUPFAM" id="SSF49354">
    <property type="entry name" value="PapD-like"/>
    <property type="match status" value="1"/>
</dbReference>
<organism evidence="2 3">
    <name type="scientific">Steinernema carpocapsae</name>
    <name type="common">Entomopathogenic nematode</name>
    <dbReference type="NCBI Taxonomy" id="34508"/>
    <lineage>
        <taxon>Eukaryota</taxon>
        <taxon>Metazoa</taxon>
        <taxon>Ecdysozoa</taxon>
        <taxon>Nematoda</taxon>
        <taxon>Chromadorea</taxon>
        <taxon>Rhabditida</taxon>
        <taxon>Tylenchina</taxon>
        <taxon>Panagrolaimomorpha</taxon>
        <taxon>Strongyloidoidea</taxon>
        <taxon>Steinernematidae</taxon>
        <taxon>Steinernema</taxon>
    </lineage>
</organism>
<evidence type="ECO:0000313" key="2">
    <source>
        <dbReference type="EMBL" id="TKR76330.1"/>
    </source>
</evidence>
<evidence type="ECO:0000313" key="3">
    <source>
        <dbReference type="Proteomes" id="UP000298663"/>
    </source>
</evidence>
<evidence type="ECO:0000256" key="1">
    <source>
        <dbReference type="SAM" id="Phobius"/>
    </source>
</evidence>
<dbReference type="Gene3D" id="2.60.40.10">
    <property type="entry name" value="Immunoglobulins"/>
    <property type="match status" value="1"/>
</dbReference>
<comment type="caution">
    <text evidence="2">The sequence shown here is derived from an EMBL/GenBank/DDBJ whole genome shotgun (WGS) entry which is preliminary data.</text>
</comment>
<protein>
    <recommendedName>
        <fullName evidence="4">Motile sperm domain-containing protein 1</fullName>
    </recommendedName>
</protein>
<dbReference type="EMBL" id="AZBU02000005">
    <property type="protein sequence ID" value="TKR76330.1"/>
    <property type="molecule type" value="Genomic_DNA"/>
</dbReference>
<feature type="transmembrane region" description="Helical" evidence="1">
    <location>
        <begin position="143"/>
        <end position="163"/>
    </location>
</feature>
<dbReference type="InterPro" id="IPR008962">
    <property type="entry name" value="PapD-like_sf"/>
</dbReference>
<dbReference type="STRING" id="34508.A0A4U5N244"/>
<sequence length="215" mass="24901">MNICVYPLEIKFSSAQGFYKQLITIVNLGAKPVKYQIYSTNPSAFLDMDYKGKVNPACSKDITIRRKDFSSTAREMLEFRAKQDDSPEFISKFVSVYVANGTDKKIQFSDDVKVPSYSRSQHDYKDDYEEEERRIPKSSLSMYLYLAVIVCLLAIMVYLISLIPAESRPCLLENFLEDVRNRVDKFMRLVQNPMNQAIYLAGFASGLFLKWLWEI</sequence>
<reference evidence="2 3" key="2">
    <citation type="journal article" date="2019" name="G3 (Bethesda)">
        <title>Hybrid Assembly of the Genome of the Entomopathogenic Nematode Steinernema carpocapsae Identifies the X-Chromosome.</title>
        <authorList>
            <person name="Serra L."/>
            <person name="Macchietto M."/>
            <person name="Macias-Munoz A."/>
            <person name="McGill C.J."/>
            <person name="Rodriguez I.M."/>
            <person name="Rodriguez B."/>
            <person name="Murad R."/>
            <person name="Mortazavi A."/>
        </authorList>
    </citation>
    <scope>NUCLEOTIDE SEQUENCE [LARGE SCALE GENOMIC DNA]</scope>
    <source>
        <strain evidence="2 3">ALL</strain>
    </source>
</reference>
<proteinExistence type="predicted"/>
<keyword evidence="1" id="KW-0472">Membrane</keyword>
<accession>A0A4U5N244</accession>
<name>A0A4U5N244_STECR</name>
<keyword evidence="1" id="KW-1133">Transmembrane helix</keyword>
<dbReference type="Proteomes" id="UP000298663">
    <property type="component" value="Unassembled WGS sequence"/>
</dbReference>
<keyword evidence="3" id="KW-1185">Reference proteome</keyword>
<dbReference type="AlphaFoldDB" id="A0A4U5N244"/>
<evidence type="ECO:0008006" key="4">
    <source>
        <dbReference type="Google" id="ProtNLM"/>
    </source>
</evidence>